<feature type="region of interest" description="Disordered" evidence="1">
    <location>
        <begin position="21"/>
        <end position="71"/>
    </location>
</feature>
<accession>A0A6B0U4F2</accession>
<protein>
    <submittedName>
        <fullName evidence="3">Putative secreted protein</fullName>
    </submittedName>
</protein>
<dbReference type="AlphaFoldDB" id="A0A6B0U4F2"/>
<evidence type="ECO:0000256" key="2">
    <source>
        <dbReference type="SAM" id="SignalP"/>
    </source>
</evidence>
<feature type="chain" id="PRO_5025532825" evidence="2">
    <location>
        <begin position="21"/>
        <end position="91"/>
    </location>
</feature>
<evidence type="ECO:0000313" key="3">
    <source>
        <dbReference type="EMBL" id="MXU86508.1"/>
    </source>
</evidence>
<proteinExistence type="predicted"/>
<feature type="compositionally biased region" description="Polar residues" evidence="1">
    <location>
        <begin position="29"/>
        <end position="41"/>
    </location>
</feature>
<dbReference type="EMBL" id="GIFC01004425">
    <property type="protein sequence ID" value="MXU86508.1"/>
    <property type="molecule type" value="Transcribed_RNA"/>
</dbReference>
<sequence>MPQHGSCSLLLPLIPAMVASRAPRKDKTLQPSRTMSGQSAERGSMHSEKRTHTLCRMDPTPDGTGSASGDYVREPPWYLNALQCTLGTSND</sequence>
<reference evidence="3" key="1">
    <citation type="submission" date="2019-12" db="EMBL/GenBank/DDBJ databases">
        <title>An insight into the sialome of adult female Ixodes ricinus ticks feeding for 6 days.</title>
        <authorList>
            <person name="Perner J."/>
            <person name="Ribeiro J.M.C."/>
        </authorList>
    </citation>
    <scope>NUCLEOTIDE SEQUENCE</scope>
    <source>
        <strain evidence="3">Semi-engorged</strain>
        <tissue evidence="3">Salivary glands</tissue>
    </source>
</reference>
<organism evidence="3">
    <name type="scientific">Ixodes ricinus</name>
    <name type="common">Common tick</name>
    <name type="synonym">Acarus ricinus</name>
    <dbReference type="NCBI Taxonomy" id="34613"/>
    <lineage>
        <taxon>Eukaryota</taxon>
        <taxon>Metazoa</taxon>
        <taxon>Ecdysozoa</taxon>
        <taxon>Arthropoda</taxon>
        <taxon>Chelicerata</taxon>
        <taxon>Arachnida</taxon>
        <taxon>Acari</taxon>
        <taxon>Parasitiformes</taxon>
        <taxon>Ixodida</taxon>
        <taxon>Ixodoidea</taxon>
        <taxon>Ixodidae</taxon>
        <taxon>Ixodinae</taxon>
        <taxon>Ixodes</taxon>
    </lineage>
</organism>
<feature type="signal peptide" evidence="2">
    <location>
        <begin position="1"/>
        <end position="20"/>
    </location>
</feature>
<evidence type="ECO:0000256" key="1">
    <source>
        <dbReference type="SAM" id="MobiDB-lite"/>
    </source>
</evidence>
<keyword evidence="2" id="KW-0732">Signal</keyword>
<name>A0A6B0U4F2_IXORI</name>